<dbReference type="VEuPathDB" id="PlasmoDB:AK88_03492"/>
<feature type="compositionally biased region" description="Basic and acidic residues" evidence="2">
    <location>
        <begin position="11"/>
        <end position="25"/>
    </location>
</feature>
<feature type="compositionally biased region" description="Polar residues" evidence="2">
    <location>
        <begin position="488"/>
        <end position="499"/>
    </location>
</feature>
<feature type="compositionally biased region" description="Basic and acidic residues" evidence="2">
    <location>
        <begin position="589"/>
        <end position="598"/>
    </location>
</feature>
<feature type="compositionally biased region" description="Basic and acidic residues" evidence="2">
    <location>
        <begin position="500"/>
        <end position="510"/>
    </location>
</feature>
<dbReference type="PANTHER" id="PTHR37410:SF1">
    <property type="entry name" value="FACTOR, PUTATIVE-RELATED"/>
    <property type="match status" value="1"/>
</dbReference>
<evidence type="ECO:0000256" key="1">
    <source>
        <dbReference type="SAM" id="Coils"/>
    </source>
</evidence>
<evidence type="ECO:0000313" key="4">
    <source>
        <dbReference type="Proteomes" id="UP000054561"/>
    </source>
</evidence>
<sequence length="1566" mass="179359">MENYESPSEVLKNKEKIKAENDGKEKKDKLKFIDIFNDSNEAEHTDDTVGNFLKKKKITESKRKAKNKSMYILEDAPNVYATDLVPSNFASSSVAANSGTPDGEKNILGMNTIQGSRSVFNNLNIFSNEEEQNHAYLVNEIYRLKAEVEEEKQKGCRTNEEAKILKEQNDVLSKSISDMKNEMEKLQNIYNEEVVKIKESYERRLLVFQVELEEKENYCKKQKEAHREEFESQLEEYKSMYHNEKRKSQDRERLIEEATVEREKLAKEATIEREKIINEAAMEREKITKEAAMERDKITKEAAVQLEELQNRVAQMTEREKDLTHSLNEEKEKNEKIKTEAEKYKQQILSLNEIINKKNENIKNMVNDILLVKNVYDELAKEKELNELAKKKLVKKIETYENDLHYLKKNMEGYRVNNDKLRKCNQEMNEHVRKMECQIRSLENENEFLKKENLLFNKKFLNVKKGKQIGQLDYLSDSTHVKDEVPSADSSVEGNNSLVSRRDEVQEKEVMLMGQTNEISKVNDGSGESSTDGDKGEKKGAASHGRSGNDSDTDSDDYGEDVEGASSTGEDRPVESTCALSVLTTGRGKGKDVTEHKRSSINGTTRRDMGSNEEDALNESNYSDEAEEPHLSTLSQAGNKPNCACSSKKEVHLSDVRQRIGNLVNAKNLKGNNAIGPNYEEDENAGSFNLITNFLENGTKDAKKKKKKKEKNKCDYNKTKFSNTTSVGNSNMFNKELSSNRYLFDLNLYSLKRYNIFSFSNGLFPKEEGAHDLTNLVRKKRSCPAPMSHLDGEKNFDVQNVHMSANNTWRSRTEVLPRALRDFSWRRTNGGEEVDSVEAATGARILQGEVNCINHTNDDMEKNKTINYFLANIKKEKKNSNDIVMKRRETRLEKLLSRQDSSNKSPQMGKEKVVRKFLGGEAPIEYEKNDRHASGMHSGDVSTADEFEQRRQHHFRGGQKDMQSYLLSKCKGKKNNIYGLFIINERLKSIYKNIANKRKSISNFPLSVPKIESQKQFSSSFNIIQGGKFLPEGVENAPVMFHLGCKKNAHEMVPNFEHNTESNEVHVAIQNRRMKGDVPSGDETNKMIFTPECRLTEETRSGGSSFVVSGEDHVRMDEEQIRKNILLENSKNMNRSGKKGEPTYTHEDNDEEGIFFKKKSYLRNAPSISVMFDKNQPQTGGYLSSNESHSRVATNWGEADVLVVDGEKPRSMEWHPLYQEGMEKCVSFAKVGRHLLQEGEGKVGSGRRGEGLPLQQRLTHHDGPFHYENEPRDNEIANHLKVNEGPPKGNPRQTNKWEEQEEAVNNKFNLNDVFNSNFNNFLLSYKSKKTEFAVSPSSVPSSSPSRNRIFEILKKKNSPYDHSHERNCTEGAREDSYFENYLNGLKQQRGRARVGKDNTSDMYVRRVDRQDQQNRSTDKHTQRGSNKWDCLDETEKFIKQDSPKKSNVVDDQNIFMQNNDHSGIMFEGGNECRGDSNRGNIKKESERFLFNSNSIMNTGSNLIQGTTYENVVRSHIENAHFINLVKNKRHKDILSGGGQSNSDLRLTNQEYNTSNRSDVLSWRKSP</sequence>
<name>A0A0D9QIM1_PLAFR</name>
<keyword evidence="1" id="KW-0175">Coiled coil</keyword>
<organism evidence="3 4">
    <name type="scientific">Plasmodium fragile</name>
    <dbReference type="NCBI Taxonomy" id="5857"/>
    <lineage>
        <taxon>Eukaryota</taxon>
        <taxon>Sar</taxon>
        <taxon>Alveolata</taxon>
        <taxon>Apicomplexa</taxon>
        <taxon>Aconoidasida</taxon>
        <taxon>Haemosporida</taxon>
        <taxon>Plasmodiidae</taxon>
        <taxon>Plasmodium</taxon>
        <taxon>Plasmodium (Plasmodium)</taxon>
    </lineage>
</organism>
<dbReference type="EMBL" id="KQ001684">
    <property type="protein sequence ID" value="KJP86879.1"/>
    <property type="molecule type" value="Genomic_DNA"/>
</dbReference>
<evidence type="ECO:0000256" key="2">
    <source>
        <dbReference type="SAM" id="MobiDB-lite"/>
    </source>
</evidence>
<feature type="compositionally biased region" description="Acidic residues" evidence="2">
    <location>
        <begin position="551"/>
        <end position="563"/>
    </location>
</feature>
<feature type="compositionally biased region" description="Basic and acidic residues" evidence="2">
    <location>
        <begin position="1394"/>
        <end position="1421"/>
    </location>
</feature>
<feature type="region of interest" description="Disordered" evidence="2">
    <location>
        <begin position="931"/>
        <end position="960"/>
    </location>
</feature>
<feature type="region of interest" description="Disordered" evidence="2">
    <location>
        <begin position="1"/>
        <end position="25"/>
    </location>
</feature>
<feature type="compositionally biased region" description="Acidic residues" evidence="2">
    <location>
        <begin position="611"/>
        <end position="627"/>
    </location>
</feature>
<evidence type="ECO:0000313" key="3">
    <source>
        <dbReference type="EMBL" id="KJP86879.1"/>
    </source>
</evidence>
<keyword evidence="4" id="KW-1185">Reference proteome</keyword>
<reference evidence="3 4" key="1">
    <citation type="submission" date="2014-03" db="EMBL/GenBank/DDBJ databases">
        <title>The Genome Sequence of Plasmodium fragile nilgiri.</title>
        <authorList>
            <consortium name="The Broad Institute Genomics Platform"/>
            <consortium name="The Broad Institute Genome Sequencing Center for Infectious Disease"/>
            <person name="Neafsey D."/>
            <person name="Duraisingh M."/>
            <person name="Young S.K."/>
            <person name="Zeng Q."/>
            <person name="Gargeya S."/>
            <person name="Abouelleil A."/>
            <person name="Alvarado L."/>
            <person name="Chapman S.B."/>
            <person name="Gainer-Dewar J."/>
            <person name="Goldberg J."/>
            <person name="Griggs A."/>
            <person name="Gujja S."/>
            <person name="Hansen M."/>
            <person name="Howarth C."/>
            <person name="Imamovic A."/>
            <person name="Larimer J."/>
            <person name="Pearson M."/>
            <person name="Poon T.W."/>
            <person name="Priest M."/>
            <person name="Roberts A."/>
            <person name="Saif S."/>
            <person name="Shea T."/>
            <person name="Sykes S."/>
            <person name="Wortman J."/>
            <person name="Nusbaum C."/>
            <person name="Birren B."/>
        </authorList>
    </citation>
    <scope>NUCLEOTIDE SEQUENCE [LARGE SCALE GENOMIC DNA]</scope>
    <source>
        <strain evidence="4">nilgiri</strain>
    </source>
</reference>
<dbReference type="GeneID" id="24268806"/>
<feature type="coiled-coil region" evidence="1">
    <location>
        <begin position="162"/>
        <end position="196"/>
    </location>
</feature>
<dbReference type="RefSeq" id="XP_012336529.1">
    <property type="nucleotide sequence ID" value="XM_012481106.1"/>
</dbReference>
<dbReference type="PANTHER" id="PTHR37410">
    <property type="entry name" value="ADHESIN, PUTATIVE-RELATED"/>
    <property type="match status" value="1"/>
</dbReference>
<dbReference type="OMA" id="YMLCKVE"/>
<gene>
    <name evidence="3" type="ORF">AK88_03492</name>
</gene>
<dbReference type="Proteomes" id="UP000054561">
    <property type="component" value="Unassembled WGS sequence"/>
</dbReference>
<feature type="region of interest" description="Disordered" evidence="2">
    <location>
        <begin position="484"/>
        <end position="645"/>
    </location>
</feature>
<feature type="region of interest" description="Disordered" evidence="2">
    <location>
        <begin position="1388"/>
        <end position="1426"/>
    </location>
</feature>
<proteinExistence type="predicted"/>
<feature type="compositionally biased region" description="Basic and acidic residues" evidence="2">
    <location>
        <begin position="1138"/>
        <end position="1147"/>
    </location>
</feature>
<protein>
    <submittedName>
        <fullName evidence="3">Uncharacterized protein</fullName>
    </submittedName>
</protein>
<feature type="coiled-coil region" evidence="1">
    <location>
        <begin position="220"/>
        <end position="459"/>
    </location>
</feature>
<dbReference type="OrthoDB" id="10255512at2759"/>
<accession>A0A0D9QIM1</accession>
<feature type="region of interest" description="Disordered" evidence="2">
    <location>
        <begin position="1131"/>
        <end position="1150"/>
    </location>
</feature>